<dbReference type="Proteomes" id="UP001472677">
    <property type="component" value="Unassembled WGS sequence"/>
</dbReference>
<evidence type="ECO:0000313" key="2">
    <source>
        <dbReference type="Proteomes" id="UP001472677"/>
    </source>
</evidence>
<accession>A0ABR2AJT9</accession>
<comment type="caution">
    <text evidence="1">The sequence shown here is derived from an EMBL/GenBank/DDBJ whole genome shotgun (WGS) entry which is preliminary data.</text>
</comment>
<proteinExistence type="predicted"/>
<dbReference type="EMBL" id="JBBPBM010000601">
    <property type="protein sequence ID" value="KAK8493690.1"/>
    <property type="molecule type" value="Genomic_DNA"/>
</dbReference>
<sequence length="126" mass="14207">MRAPPGFRVLMEECLDICSGYVWSIREVPLSNKDGSDDKMLVKQLSTVAAVGAIKEWRLFTVVPSEAMNPQLSFKCVVQRGSVKYCFDAPPHFESRFGRYVGKKRDDVVVDLLWFKCAAEKISVSV</sequence>
<organism evidence="1 2">
    <name type="scientific">Hibiscus sabdariffa</name>
    <name type="common">roselle</name>
    <dbReference type="NCBI Taxonomy" id="183260"/>
    <lineage>
        <taxon>Eukaryota</taxon>
        <taxon>Viridiplantae</taxon>
        <taxon>Streptophyta</taxon>
        <taxon>Embryophyta</taxon>
        <taxon>Tracheophyta</taxon>
        <taxon>Spermatophyta</taxon>
        <taxon>Magnoliopsida</taxon>
        <taxon>eudicotyledons</taxon>
        <taxon>Gunneridae</taxon>
        <taxon>Pentapetalae</taxon>
        <taxon>rosids</taxon>
        <taxon>malvids</taxon>
        <taxon>Malvales</taxon>
        <taxon>Malvaceae</taxon>
        <taxon>Malvoideae</taxon>
        <taxon>Hibiscus</taxon>
    </lineage>
</organism>
<evidence type="ECO:0000313" key="1">
    <source>
        <dbReference type="EMBL" id="KAK8493690.1"/>
    </source>
</evidence>
<keyword evidence="2" id="KW-1185">Reference proteome</keyword>
<gene>
    <name evidence="1" type="ORF">V6N12_056661</name>
</gene>
<reference evidence="1 2" key="1">
    <citation type="journal article" date="2024" name="G3 (Bethesda)">
        <title>Genome assembly of Hibiscus sabdariffa L. provides insights into metabolisms of medicinal natural products.</title>
        <authorList>
            <person name="Kim T."/>
        </authorList>
    </citation>
    <scope>NUCLEOTIDE SEQUENCE [LARGE SCALE GENOMIC DNA]</scope>
    <source>
        <strain evidence="1">TK-2024</strain>
        <tissue evidence="1">Old leaves</tissue>
    </source>
</reference>
<protein>
    <submittedName>
        <fullName evidence="1">Uncharacterized protein</fullName>
    </submittedName>
</protein>
<name>A0ABR2AJT9_9ROSI</name>